<reference evidence="2" key="2">
    <citation type="submission" date="2023-06" db="EMBL/GenBank/DDBJ databases">
        <authorList>
            <person name="Swenson N.G."/>
            <person name="Wegrzyn J.L."/>
            <person name="Mcevoy S.L."/>
        </authorList>
    </citation>
    <scope>NUCLEOTIDE SEQUENCE</scope>
    <source>
        <strain evidence="2">NS2018</strain>
        <tissue evidence="2">Leaf</tissue>
    </source>
</reference>
<dbReference type="Proteomes" id="UP001168877">
    <property type="component" value="Unassembled WGS sequence"/>
</dbReference>
<organism evidence="2 3">
    <name type="scientific">Acer saccharum</name>
    <name type="common">Sugar maple</name>
    <dbReference type="NCBI Taxonomy" id="4024"/>
    <lineage>
        <taxon>Eukaryota</taxon>
        <taxon>Viridiplantae</taxon>
        <taxon>Streptophyta</taxon>
        <taxon>Embryophyta</taxon>
        <taxon>Tracheophyta</taxon>
        <taxon>Spermatophyta</taxon>
        <taxon>Magnoliopsida</taxon>
        <taxon>eudicotyledons</taxon>
        <taxon>Gunneridae</taxon>
        <taxon>Pentapetalae</taxon>
        <taxon>rosids</taxon>
        <taxon>malvids</taxon>
        <taxon>Sapindales</taxon>
        <taxon>Sapindaceae</taxon>
        <taxon>Hippocastanoideae</taxon>
        <taxon>Acereae</taxon>
        <taxon>Acer</taxon>
    </lineage>
</organism>
<reference evidence="2" key="1">
    <citation type="journal article" date="2022" name="Plant J.">
        <title>Strategies of tolerance reflected in two North American maple genomes.</title>
        <authorList>
            <person name="McEvoy S.L."/>
            <person name="Sezen U.U."/>
            <person name="Trouern-Trend A."/>
            <person name="McMahon S.M."/>
            <person name="Schaberg P.G."/>
            <person name="Yang J."/>
            <person name="Wegrzyn J.L."/>
            <person name="Swenson N.G."/>
        </authorList>
    </citation>
    <scope>NUCLEOTIDE SEQUENCE</scope>
    <source>
        <strain evidence="2">NS2018</strain>
    </source>
</reference>
<proteinExistence type="predicted"/>
<dbReference type="AlphaFoldDB" id="A0AA39RXS5"/>
<accession>A0AA39RXS5</accession>
<feature type="region of interest" description="Disordered" evidence="1">
    <location>
        <begin position="107"/>
        <end position="140"/>
    </location>
</feature>
<keyword evidence="3" id="KW-1185">Reference proteome</keyword>
<sequence length="140" mass="15375">MKTIAVDPSSRIEVQFNSLGQAYGDGSISLSSFLGPLVREIVPYKLTDLRKLPKDTRAILWQCIQGNEKPESTPSRVDVWIRAHQKKKGEAVNTKAAKTIAKINSIRDDLPKSSSMNPKEDALANVLGPENSGRVRGFGK</sequence>
<comment type="caution">
    <text evidence="2">The sequence shown here is derived from an EMBL/GenBank/DDBJ whole genome shotgun (WGS) entry which is preliminary data.</text>
</comment>
<name>A0AA39RXS5_ACESA</name>
<evidence type="ECO:0000256" key="1">
    <source>
        <dbReference type="SAM" id="MobiDB-lite"/>
    </source>
</evidence>
<evidence type="ECO:0000313" key="2">
    <source>
        <dbReference type="EMBL" id="KAK0584176.1"/>
    </source>
</evidence>
<dbReference type="EMBL" id="JAUESC010000383">
    <property type="protein sequence ID" value="KAK0584176.1"/>
    <property type="molecule type" value="Genomic_DNA"/>
</dbReference>
<dbReference type="InterPro" id="IPR004252">
    <property type="entry name" value="Probable_transposase_24"/>
</dbReference>
<protein>
    <submittedName>
        <fullName evidence="2">Uncharacterized protein</fullName>
    </submittedName>
</protein>
<evidence type="ECO:0000313" key="3">
    <source>
        <dbReference type="Proteomes" id="UP001168877"/>
    </source>
</evidence>
<gene>
    <name evidence="2" type="ORF">LWI29_008635</name>
</gene>
<dbReference type="Pfam" id="PF03004">
    <property type="entry name" value="Transposase_24"/>
    <property type="match status" value="1"/>
</dbReference>